<dbReference type="InterPro" id="IPR043130">
    <property type="entry name" value="CDP-OH_PTrfase_TM_dom"/>
</dbReference>
<protein>
    <recommendedName>
        <fullName evidence="13">CDP-diacylglycerol--glycerol-3-phosphate 3-phosphatidyltransferase</fullName>
    </recommendedName>
</protein>
<evidence type="ECO:0000256" key="11">
    <source>
        <dbReference type="RuleBase" id="RU003750"/>
    </source>
</evidence>
<sequence length="253" mass="26661">MWVGLLCCSVLTPHNPTVLRARVTPAASLVTMRSAQEWRSHIPNYLTFARVGAVPVLIASFYVEQSAAARVPAALFGAIALTDWLDGYLARRWKVESELGAFLDPVADKFLVCTALVLLSGALGVLVAGPTALIICRELGVSALRERLAVLGAPNFVPVGHWGKVKTATQLVSLFLILLSGAGGPGGRPIHMVGTLTVLGRTFTAATDTLLRRAGLNLLYVAALLTASSAVPYVRTAWPVLTAGKAGIPGKED</sequence>
<dbReference type="GO" id="GO:0008444">
    <property type="term" value="F:CDP-diacylglycerol-glycerol-3-phosphate 3-phosphatidyltransferase activity"/>
    <property type="evidence" value="ECO:0007669"/>
    <property type="project" value="InterPro"/>
</dbReference>
<keyword evidence="5" id="KW-0812">Transmembrane</keyword>
<evidence type="ECO:0000256" key="8">
    <source>
        <dbReference type="ARBA" id="ARBA00023136"/>
    </source>
</evidence>
<evidence type="ECO:0000256" key="3">
    <source>
        <dbReference type="ARBA" id="ARBA00022516"/>
    </source>
</evidence>
<keyword evidence="7" id="KW-0443">Lipid metabolism</keyword>
<evidence type="ECO:0000256" key="6">
    <source>
        <dbReference type="ARBA" id="ARBA00022989"/>
    </source>
</evidence>
<comment type="similarity">
    <text evidence="2 11">Belongs to the CDP-alcohol phosphatidyltransferase class-I family.</text>
</comment>
<evidence type="ECO:0000256" key="7">
    <source>
        <dbReference type="ARBA" id="ARBA00023098"/>
    </source>
</evidence>
<evidence type="ECO:0000256" key="10">
    <source>
        <dbReference type="ARBA" id="ARBA00023264"/>
    </source>
</evidence>
<dbReference type="AlphaFoldDB" id="A0A7S0E059"/>
<name>A0A7S0E059_9EUKA</name>
<proteinExistence type="inferred from homology"/>
<comment type="subcellular location">
    <subcellularLocation>
        <location evidence="1">Membrane</location>
        <topology evidence="1">Multi-pass membrane protein</topology>
    </subcellularLocation>
</comment>
<keyword evidence="8" id="KW-0472">Membrane</keyword>
<keyword evidence="9" id="KW-0594">Phospholipid biosynthesis</keyword>
<dbReference type="PANTHER" id="PTHR14269:SF62">
    <property type="entry name" value="CDP-DIACYLGLYCEROL--GLYCEROL-3-PHOSPHATE 3-PHOSPHATIDYLTRANSFERASE 1, CHLOROPLASTIC"/>
    <property type="match status" value="1"/>
</dbReference>
<dbReference type="PANTHER" id="PTHR14269">
    <property type="entry name" value="CDP-DIACYLGLYCEROL--GLYCEROL-3-PHOSPHATE 3-PHOSPHATIDYLTRANSFERASE-RELATED"/>
    <property type="match status" value="1"/>
</dbReference>
<reference evidence="12" key="1">
    <citation type="submission" date="2021-01" db="EMBL/GenBank/DDBJ databases">
        <authorList>
            <person name="Corre E."/>
            <person name="Pelletier E."/>
            <person name="Niang G."/>
            <person name="Scheremetjew M."/>
            <person name="Finn R."/>
            <person name="Kale V."/>
            <person name="Holt S."/>
            <person name="Cochrane G."/>
            <person name="Meng A."/>
            <person name="Brown T."/>
            <person name="Cohen L."/>
        </authorList>
    </citation>
    <scope>NUCLEOTIDE SEQUENCE</scope>
    <source>
        <strain evidence="12">CCMP1374</strain>
    </source>
</reference>
<keyword evidence="4 11" id="KW-0808">Transferase</keyword>
<evidence type="ECO:0008006" key="13">
    <source>
        <dbReference type="Google" id="ProtNLM"/>
    </source>
</evidence>
<evidence type="ECO:0000256" key="2">
    <source>
        <dbReference type="ARBA" id="ARBA00010441"/>
    </source>
</evidence>
<evidence type="ECO:0000313" key="12">
    <source>
        <dbReference type="EMBL" id="CAD8469516.1"/>
    </source>
</evidence>
<evidence type="ECO:0000256" key="5">
    <source>
        <dbReference type="ARBA" id="ARBA00022692"/>
    </source>
</evidence>
<dbReference type="InterPro" id="IPR050324">
    <property type="entry name" value="CDP-alcohol_PTase-I"/>
</dbReference>
<evidence type="ECO:0000256" key="1">
    <source>
        <dbReference type="ARBA" id="ARBA00004141"/>
    </source>
</evidence>
<dbReference type="InterPro" id="IPR000462">
    <property type="entry name" value="CDP-OH_P_trans"/>
</dbReference>
<dbReference type="GO" id="GO:0016020">
    <property type="term" value="C:membrane"/>
    <property type="evidence" value="ECO:0007669"/>
    <property type="project" value="UniProtKB-SubCell"/>
</dbReference>
<dbReference type="Pfam" id="PF01066">
    <property type="entry name" value="CDP-OH_P_transf"/>
    <property type="match status" value="1"/>
</dbReference>
<dbReference type="Gene3D" id="1.20.120.1760">
    <property type="match status" value="1"/>
</dbReference>
<accession>A0A7S0E059</accession>
<dbReference type="PROSITE" id="PS00379">
    <property type="entry name" value="CDP_ALCOHOL_P_TRANSF"/>
    <property type="match status" value="1"/>
</dbReference>
<dbReference type="NCBIfam" id="TIGR00560">
    <property type="entry name" value="pgsA"/>
    <property type="match status" value="1"/>
</dbReference>
<evidence type="ECO:0000256" key="9">
    <source>
        <dbReference type="ARBA" id="ARBA00023209"/>
    </source>
</evidence>
<dbReference type="GO" id="GO:0046474">
    <property type="term" value="P:glycerophospholipid biosynthetic process"/>
    <property type="evidence" value="ECO:0007669"/>
    <property type="project" value="TreeGrafter"/>
</dbReference>
<keyword evidence="3" id="KW-0444">Lipid biosynthesis</keyword>
<organism evidence="12">
    <name type="scientific">Phaeocystis antarctica</name>
    <dbReference type="NCBI Taxonomy" id="33657"/>
    <lineage>
        <taxon>Eukaryota</taxon>
        <taxon>Haptista</taxon>
        <taxon>Haptophyta</taxon>
        <taxon>Prymnesiophyceae</taxon>
        <taxon>Phaeocystales</taxon>
        <taxon>Phaeocystaceae</taxon>
        <taxon>Phaeocystis</taxon>
    </lineage>
</organism>
<dbReference type="InterPro" id="IPR048254">
    <property type="entry name" value="CDP_ALCOHOL_P_TRANSF_CS"/>
</dbReference>
<keyword evidence="6" id="KW-1133">Transmembrane helix</keyword>
<dbReference type="InterPro" id="IPR004570">
    <property type="entry name" value="Phosphatidylglycerol_P_synth"/>
</dbReference>
<gene>
    <name evidence="12" type="ORF">PANT1444_LOCUS1672</name>
</gene>
<keyword evidence="10" id="KW-1208">Phospholipid metabolism</keyword>
<evidence type="ECO:0000256" key="4">
    <source>
        <dbReference type="ARBA" id="ARBA00022679"/>
    </source>
</evidence>
<dbReference type="EMBL" id="HBEP01002949">
    <property type="protein sequence ID" value="CAD8469516.1"/>
    <property type="molecule type" value="Transcribed_RNA"/>
</dbReference>